<dbReference type="InterPro" id="IPR002514">
    <property type="entry name" value="Transposase_8"/>
</dbReference>
<evidence type="ECO:0000313" key="2">
    <source>
        <dbReference type="EMBL" id="MFM0642603.1"/>
    </source>
</evidence>
<comment type="caution">
    <text evidence="2">The sequence shown here is derived from an EMBL/GenBank/DDBJ whole genome shotgun (WGS) entry which is preliminary data.</text>
</comment>
<dbReference type="Pfam" id="PF01527">
    <property type="entry name" value="HTH_Tnp_1"/>
    <property type="match status" value="1"/>
</dbReference>
<dbReference type="RefSeq" id="WP_408341241.1">
    <property type="nucleotide sequence ID" value="NZ_JAQQCF010000096.1"/>
</dbReference>
<accession>A0ABW9E722</accession>
<reference evidence="2 3" key="1">
    <citation type="journal article" date="2024" name="Chem. Sci.">
        <title>Discovery of megapolipeptins by genome mining of a Burkholderiales bacteria collection.</title>
        <authorList>
            <person name="Paulo B.S."/>
            <person name="Recchia M.J.J."/>
            <person name="Lee S."/>
            <person name="Fergusson C.H."/>
            <person name="Romanowski S.B."/>
            <person name="Hernandez A."/>
            <person name="Krull N."/>
            <person name="Liu D.Y."/>
            <person name="Cavanagh H."/>
            <person name="Bos A."/>
            <person name="Gray C.A."/>
            <person name="Murphy B.T."/>
            <person name="Linington R.G."/>
            <person name="Eustaquio A.S."/>
        </authorList>
    </citation>
    <scope>NUCLEOTIDE SEQUENCE [LARGE SCALE GENOMIC DNA]</scope>
    <source>
        <strain evidence="2 3">RL17-338-BIC-A</strain>
    </source>
</reference>
<dbReference type="EMBL" id="JAQQCF010000096">
    <property type="protein sequence ID" value="MFM0642603.1"/>
    <property type="molecule type" value="Genomic_DNA"/>
</dbReference>
<dbReference type="Proteomes" id="UP001629432">
    <property type="component" value="Unassembled WGS sequence"/>
</dbReference>
<evidence type="ECO:0000256" key="1">
    <source>
        <dbReference type="SAM" id="MobiDB-lite"/>
    </source>
</evidence>
<name>A0ABW9E722_9BURK</name>
<feature type="region of interest" description="Disordered" evidence="1">
    <location>
        <begin position="1"/>
        <end position="22"/>
    </location>
</feature>
<sequence>MAGKNSELTVVRRSSDGRRRYDEKGKRALVEAALRPGVSVARLAKEYGINANLLRKWITKYLMEREKGIVLTPQDYDDGERDLPADSEVTDGVAIDLPGSLKSISAPATPPAFVPVVRLPSALQPPPSSPSMTLEFHVRLSNGVELEFGGAIATIDELSTMVHGSGEEPCSDSTKSCRCTCTAIRSIFGMA</sequence>
<evidence type="ECO:0000313" key="3">
    <source>
        <dbReference type="Proteomes" id="UP001629432"/>
    </source>
</evidence>
<dbReference type="InterPro" id="IPR009057">
    <property type="entry name" value="Homeodomain-like_sf"/>
</dbReference>
<feature type="compositionally biased region" description="Basic and acidic residues" evidence="1">
    <location>
        <begin position="13"/>
        <end position="22"/>
    </location>
</feature>
<dbReference type="InterPro" id="IPR036388">
    <property type="entry name" value="WH-like_DNA-bd_sf"/>
</dbReference>
<keyword evidence="3" id="KW-1185">Reference proteome</keyword>
<protein>
    <submittedName>
        <fullName evidence="2">Transposase</fullName>
    </submittedName>
</protein>
<organism evidence="2 3">
    <name type="scientific">Paraburkholderia metrosideri</name>
    <dbReference type="NCBI Taxonomy" id="580937"/>
    <lineage>
        <taxon>Bacteria</taxon>
        <taxon>Pseudomonadati</taxon>
        <taxon>Pseudomonadota</taxon>
        <taxon>Betaproteobacteria</taxon>
        <taxon>Burkholderiales</taxon>
        <taxon>Burkholderiaceae</taxon>
        <taxon>Paraburkholderia</taxon>
    </lineage>
</organism>
<dbReference type="SUPFAM" id="SSF46689">
    <property type="entry name" value="Homeodomain-like"/>
    <property type="match status" value="1"/>
</dbReference>
<proteinExistence type="predicted"/>
<dbReference type="Gene3D" id="1.10.10.10">
    <property type="entry name" value="Winged helix-like DNA-binding domain superfamily/Winged helix DNA-binding domain"/>
    <property type="match status" value="1"/>
</dbReference>
<gene>
    <name evidence="2" type="ORF">PQQ63_38710</name>
</gene>